<gene>
    <name evidence="1" type="ORF">PQO03_11060</name>
</gene>
<keyword evidence="2" id="KW-1185">Reference proteome</keyword>
<accession>A0ABY7VPZ3</accession>
<organism evidence="1 2">
    <name type="scientific">Lentisphaera profundi</name>
    <dbReference type="NCBI Taxonomy" id="1658616"/>
    <lineage>
        <taxon>Bacteria</taxon>
        <taxon>Pseudomonadati</taxon>
        <taxon>Lentisphaerota</taxon>
        <taxon>Lentisphaeria</taxon>
        <taxon>Lentisphaerales</taxon>
        <taxon>Lentisphaeraceae</taxon>
        <taxon>Lentisphaera</taxon>
    </lineage>
</organism>
<evidence type="ECO:0000313" key="1">
    <source>
        <dbReference type="EMBL" id="WDE96246.1"/>
    </source>
</evidence>
<name>A0ABY7VPZ3_9BACT</name>
<sequence>MTNSTSHIAFEKKVIASMIRIYCDHKHCQNNELCEDCHKIYHYCTKRLDKCPFGENKPACQNCQVHCYEKVMRQRVRKIMSYAGPRMLYRHPFMSLKHLYQSKIIKALSLKEYKQIS</sequence>
<proteinExistence type="predicted"/>
<dbReference type="EMBL" id="CP117811">
    <property type="protein sequence ID" value="WDE96246.1"/>
    <property type="molecule type" value="Genomic_DNA"/>
</dbReference>
<evidence type="ECO:0000313" key="2">
    <source>
        <dbReference type="Proteomes" id="UP001214250"/>
    </source>
</evidence>
<protein>
    <submittedName>
        <fullName evidence="1">Nitrous oxide-stimulated promoter family protein</fullName>
    </submittedName>
</protein>
<dbReference type="InterPro" id="IPR020483">
    <property type="entry name" value="Uncharacterised_YgbA"/>
</dbReference>
<dbReference type="RefSeq" id="WP_274150322.1">
    <property type="nucleotide sequence ID" value="NZ_CP117811.1"/>
</dbReference>
<reference evidence="1 2" key="1">
    <citation type="submission" date="2023-02" db="EMBL/GenBank/DDBJ databases">
        <title>Genome sequence of Lentisphaera profundi SAORIC-696.</title>
        <authorList>
            <person name="Kim e."/>
            <person name="Cho J.-C."/>
            <person name="Choi A."/>
            <person name="Kang I."/>
        </authorList>
    </citation>
    <scope>NUCLEOTIDE SEQUENCE [LARGE SCALE GENOMIC DNA]</scope>
    <source>
        <strain evidence="1 2">SAORIC-696</strain>
    </source>
</reference>
<dbReference type="NCBIfam" id="NF007714">
    <property type="entry name" value="PRK10410.1-2"/>
    <property type="match status" value="1"/>
</dbReference>
<dbReference type="Pfam" id="PF11756">
    <property type="entry name" value="YgbA_NO"/>
    <property type="match status" value="1"/>
</dbReference>
<dbReference type="Proteomes" id="UP001214250">
    <property type="component" value="Chromosome 1"/>
</dbReference>